<keyword evidence="2" id="KW-1185">Reference proteome</keyword>
<dbReference type="InterPro" id="IPR029033">
    <property type="entry name" value="His_PPase_superfam"/>
</dbReference>
<proteinExistence type="predicted"/>
<dbReference type="PANTHER" id="PTHR48100">
    <property type="entry name" value="BROAD-SPECIFICITY PHOSPHATASE YOR283W-RELATED"/>
    <property type="match status" value="1"/>
</dbReference>
<evidence type="ECO:0000313" key="1">
    <source>
        <dbReference type="EMBL" id="MBB3061723.1"/>
    </source>
</evidence>
<dbReference type="GO" id="GO:0016791">
    <property type="term" value="F:phosphatase activity"/>
    <property type="evidence" value="ECO:0007669"/>
    <property type="project" value="TreeGrafter"/>
</dbReference>
<dbReference type="Proteomes" id="UP000535937">
    <property type="component" value="Unassembled WGS sequence"/>
</dbReference>
<protein>
    <submittedName>
        <fullName evidence="1">Broad specificity phosphatase PhoE</fullName>
    </submittedName>
</protein>
<dbReference type="SMART" id="SM00855">
    <property type="entry name" value="PGAM"/>
    <property type="match status" value="1"/>
</dbReference>
<dbReference type="Pfam" id="PF00300">
    <property type="entry name" value="His_Phos_1"/>
    <property type="match status" value="1"/>
</dbReference>
<dbReference type="AlphaFoldDB" id="A0A7W4Z9D8"/>
<dbReference type="GO" id="GO:0005737">
    <property type="term" value="C:cytoplasm"/>
    <property type="evidence" value="ECO:0007669"/>
    <property type="project" value="TreeGrafter"/>
</dbReference>
<dbReference type="InterPro" id="IPR013078">
    <property type="entry name" value="His_Pase_superF_clade-1"/>
</dbReference>
<dbReference type="InterPro" id="IPR050275">
    <property type="entry name" value="PGM_Phosphatase"/>
</dbReference>
<comment type="caution">
    <text evidence="1">The sequence shown here is derived from an EMBL/GenBank/DDBJ whole genome shotgun (WGS) entry which is preliminary data.</text>
</comment>
<name>A0A7W4Z9D8_9GAMM</name>
<dbReference type="CDD" id="cd07040">
    <property type="entry name" value="HP"/>
    <property type="match status" value="1"/>
</dbReference>
<gene>
    <name evidence="1" type="ORF">FHS09_002563</name>
</gene>
<dbReference type="PANTHER" id="PTHR48100:SF1">
    <property type="entry name" value="HISTIDINE PHOSPHATASE FAMILY PROTEIN-RELATED"/>
    <property type="match status" value="1"/>
</dbReference>
<accession>A0A7W4Z9D8</accession>
<evidence type="ECO:0000313" key="2">
    <source>
        <dbReference type="Proteomes" id="UP000535937"/>
    </source>
</evidence>
<dbReference type="Gene3D" id="3.40.50.1240">
    <property type="entry name" value="Phosphoglycerate mutase-like"/>
    <property type="match status" value="1"/>
</dbReference>
<organism evidence="1 2">
    <name type="scientific">Microbulbifer rhizosphaerae</name>
    <dbReference type="NCBI Taxonomy" id="1562603"/>
    <lineage>
        <taxon>Bacteria</taxon>
        <taxon>Pseudomonadati</taxon>
        <taxon>Pseudomonadota</taxon>
        <taxon>Gammaproteobacteria</taxon>
        <taxon>Cellvibrionales</taxon>
        <taxon>Microbulbiferaceae</taxon>
        <taxon>Microbulbifer</taxon>
    </lineage>
</organism>
<dbReference type="SUPFAM" id="SSF53254">
    <property type="entry name" value="Phosphoglycerate mutase-like"/>
    <property type="match status" value="1"/>
</dbReference>
<reference evidence="1 2" key="1">
    <citation type="submission" date="2020-08" db="EMBL/GenBank/DDBJ databases">
        <title>Genomic Encyclopedia of Type Strains, Phase III (KMG-III): the genomes of soil and plant-associated and newly described type strains.</title>
        <authorList>
            <person name="Whitman W."/>
        </authorList>
    </citation>
    <scope>NUCLEOTIDE SEQUENCE [LARGE SCALE GENOMIC DNA]</scope>
    <source>
        <strain evidence="1 2">CECT 8799</strain>
    </source>
</reference>
<dbReference type="EMBL" id="JACHWZ010000011">
    <property type="protein sequence ID" value="MBB3061723.1"/>
    <property type="molecule type" value="Genomic_DNA"/>
</dbReference>
<sequence length="182" mass="21175">MTKILLIRHGEAAKTPESVDPDLTERGWQQARRLAQHFTRTPPIALASSPKARTQQTAQPLAQLWQRPVNIEQAVTEIPSPEGLPTSERRDWIRRLLDSNWDDGDRQQVDWRRGIARYLLQLERDTAIFCHFMVINSVVAHIRGDRRIQQFRPDYASVTELRLQGGRLKVLRLGEERRSRIL</sequence>
<dbReference type="RefSeq" id="WP_183460390.1">
    <property type="nucleotide sequence ID" value="NZ_JACHWZ010000011.1"/>
</dbReference>